<comment type="catalytic activity">
    <reaction evidence="4">
        <text>L-alanine = D-alanine</text>
        <dbReference type="Rhea" id="RHEA:20249"/>
        <dbReference type="ChEBI" id="CHEBI:57416"/>
        <dbReference type="ChEBI" id="CHEBI:57972"/>
        <dbReference type="EC" id="5.1.1.1"/>
    </reaction>
</comment>
<feature type="active site" description="Proton acceptor; specific for D-alanine" evidence="4">
    <location>
        <position position="40"/>
    </location>
</feature>
<dbReference type="Gene3D" id="3.20.20.10">
    <property type="entry name" value="Alanine racemase"/>
    <property type="match status" value="1"/>
</dbReference>
<comment type="pathway">
    <text evidence="4">Amino-acid biosynthesis; D-alanine biosynthesis; D-alanine from L-alanine: step 1/1.</text>
</comment>
<dbReference type="InterPro" id="IPR029066">
    <property type="entry name" value="PLP-binding_barrel"/>
</dbReference>
<evidence type="ECO:0000313" key="7">
    <source>
        <dbReference type="Proteomes" id="UP000182089"/>
    </source>
</evidence>
<evidence type="ECO:0000256" key="1">
    <source>
        <dbReference type="ARBA" id="ARBA00001933"/>
    </source>
</evidence>
<feature type="modified residue" description="N6-(pyridoxal phosphate)lysine" evidence="4">
    <location>
        <position position="40"/>
    </location>
</feature>
<evidence type="ECO:0000259" key="5">
    <source>
        <dbReference type="SMART" id="SM01005"/>
    </source>
</evidence>
<dbReference type="NCBIfam" id="TIGR00492">
    <property type="entry name" value="alr"/>
    <property type="match status" value="1"/>
</dbReference>
<accession>A0ABY1ACC9</accession>
<comment type="function">
    <text evidence="4">Catalyzes the interconversion of L-alanine and D-alanine. May also act on other amino acids.</text>
</comment>
<comment type="caution">
    <text evidence="6">The sequence shown here is derived from an EMBL/GenBank/DDBJ whole genome shotgun (WGS) entry which is preliminary data.</text>
</comment>
<comment type="similarity">
    <text evidence="4">Belongs to the alanine racemase family.</text>
</comment>
<feature type="domain" description="Alanine racemase C-terminal" evidence="5">
    <location>
        <begin position="246"/>
        <end position="371"/>
    </location>
</feature>
<evidence type="ECO:0000256" key="3">
    <source>
        <dbReference type="ARBA" id="ARBA00023235"/>
    </source>
</evidence>
<dbReference type="SUPFAM" id="SSF51419">
    <property type="entry name" value="PLP-binding barrel"/>
    <property type="match status" value="1"/>
</dbReference>
<keyword evidence="2 4" id="KW-0663">Pyridoxal phosphate</keyword>
<dbReference type="InterPro" id="IPR009006">
    <property type="entry name" value="Ala_racemase/Decarboxylase_C"/>
</dbReference>
<feature type="active site" description="Proton acceptor; specific for L-alanine" evidence="4">
    <location>
        <position position="267"/>
    </location>
</feature>
<sequence>MVAGIHRNAQAIVDLGAIKQNVELEMNRLAKGQELFAVVKADAYGHGMLEVAKTAKEAGATGFCVAIIDEGLALREAGFDDLVLILGVNPADQACLMAQNDLSVAVGDLEFLQTAAPLLAQKSLKLKVHLAFDTGMGRIGFTNEADVKAAEQFIAEHQEQFVFEGIFTHFACADTQDMSYYQVQITKFNQLKKALTRLPKYVHVANSAAAMWHQDCGGNAIRYGITMYGLNPSGRELTLPVAIKPAFSLESELVLVRKLAKGSGIGYGKTYTLDEDAYIGTVPLGYADGWLRRMQGFKVLIEGQYCPIVGRICMDQFMVKLPKAFKKGTKVTLIGQNGDKTITAQDAADYARTIHYEILCNISQRVPRIYHK</sequence>
<dbReference type="Gene3D" id="2.40.37.10">
    <property type="entry name" value="Lyase, Ornithine Decarboxylase, Chain A, domain 1"/>
    <property type="match status" value="1"/>
</dbReference>
<dbReference type="InterPro" id="IPR020622">
    <property type="entry name" value="Ala_racemase_pyridoxalP-BS"/>
</dbReference>
<name>A0ABY1ACC9_9LACO</name>
<dbReference type="Proteomes" id="UP000182089">
    <property type="component" value="Unassembled WGS sequence"/>
</dbReference>
<dbReference type="HAMAP" id="MF_01201">
    <property type="entry name" value="Ala_racemase"/>
    <property type="match status" value="1"/>
</dbReference>
<dbReference type="Pfam" id="PF00842">
    <property type="entry name" value="Ala_racemase_C"/>
    <property type="match status" value="1"/>
</dbReference>
<evidence type="ECO:0000256" key="4">
    <source>
        <dbReference type="HAMAP-Rule" id="MF_01201"/>
    </source>
</evidence>
<dbReference type="SUPFAM" id="SSF50621">
    <property type="entry name" value="Alanine racemase C-terminal domain-like"/>
    <property type="match status" value="1"/>
</dbReference>
<comment type="cofactor">
    <cofactor evidence="1 4">
        <name>pyridoxal 5'-phosphate</name>
        <dbReference type="ChEBI" id="CHEBI:597326"/>
    </cofactor>
</comment>
<dbReference type="PROSITE" id="PS00395">
    <property type="entry name" value="ALANINE_RACEMASE"/>
    <property type="match status" value="1"/>
</dbReference>
<dbReference type="SMART" id="SM01005">
    <property type="entry name" value="Ala_racemase_C"/>
    <property type="match status" value="1"/>
</dbReference>
<dbReference type="InterPro" id="IPR000821">
    <property type="entry name" value="Ala_racemase"/>
</dbReference>
<dbReference type="InterPro" id="IPR011079">
    <property type="entry name" value="Ala_racemase_C"/>
</dbReference>
<dbReference type="InterPro" id="IPR001608">
    <property type="entry name" value="Ala_racemase_N"/>
</dbReference>
<dbReference type="EC" id="5.1.1.1" evidence="4"/>
<evidence type="ECO:0000313" key="6">
    <source>
        <dbReference type="EMBL" id="SEM77433.1"/>
    </source>
</evidence>
<dbReference type="CDD" id="cd00430">
    <property type="entry name" value="PLPDE_III_AR"/>
    <property type="match status" value="1"/>
</dbReference>
<evidence type="ECO:0000256" key="2">
    <source>
        <dbReference type="ARBA" id="ARBA00022898"/>
    </source>
</evidence>
<dbReference type="EMBL" id="FOCC01000008">
    <property type="protein sequence ID" value="SEM77433.1"/>
    <property type="molecule type" value="Genomic_DNA"/>
</dbReference>
<dbReference type="PRINTS" id="PR00992">
    <property type="entry name" value="ALARACEMASE"/>
</dbReference>
<protein>
    <recommendedName>
        <fullName evidence="4">Alanine racemase</fullName>
        <ecNumber evidence="4">5.1.1.1</ecNumber>
    </recommendedName>
</protein>
<organism evidence="6 7">
    <name type="scientific">Ligilactobacillus ruminis</name>
    <dbReference type="NCBI Taxonomy" id="1623"/>
    <lineage>
        <taxon>Bacteria</taxon>
        <taxon>Bacillati</taxon>
        <taxon>Bacillota</taxon>
        <taxon>Bacilli</taxon>
        <taxon>Lactobacillales</taxon>
        <taxon>Lactobacillaceae</taxon>
        <taxon>Ligilactobacillus</taxon>
    </lineage>
</organism>
<reference evidence="6 7" key="1">
    <citation type="submission" date="2016-10" db="EMBL/GenBank/DDBJ databases">
        <authorList>
            <person name="Varghese N."/>
            <person name="Submissions S."/>
        </authorList>
    </citation>
    <scope>NUCLEOTIDE SEQUENCE [LARGE SCALE GENOMIC DNA]</scope>
    <source>
        <strain evidence="6 7">WC1T17</strain>
    </source>
</reference>
<keyword evidence="3 4" id="KW-0413">Isomerase</keyword>
<gene>
    <name evidence="6" type="ORF">SAMN05216431_108108</name>
</gene>
<dbReference type="PANTHER" id="PTHR30511:SF0">
    <property type="entry name" value="ALANINE RACEMASE, CATABOLIC-RELATED"/>
    <property type="match status" value="1"/>
</dbReference>
<dbReference type="PANTHER" id="PTHR30511">
    <property type="entry name" value="ALANINE RACEMASE"/>
    <property type="match status" value="1"/>
</dbReference>
<dbReference type="Pfam" id="PF01168">
    <property type="entry name" value="Ala_racemase_N"/>
    <property type="match status" value="1"/>
</dbReference>
<proteinExistence type="inferred from homology"/>
<feature type="binding site" evidence="4">
    <location>
        <position position="314"/>
    </location>
    <ligand>
        <name>substrate</name>
    </ligand>
</feature>
<feature type="binding site" evidence="4">
    <location>
        <position position="138"/>
    </location>
    <ligand>
        <name>substrate</name>
    </ligand>
</feature>